<dbReference type="InterPro" id="IPR032372">
    <property type="entry name" value="Blm10_N"/>
</dbReference>
<dbReference type="FunCoup" id="B2VZ03">
    <property type="interactions" value="326"/>
</dbReference>
<evidence type="ECO:0000256" key="2">
    <source>
        <dbReference type="ARBA" id="ARBA00004496"/>
    </source>
</evidence>
<dbReference type="GO" id="GO:0070628">
    <property type="term" value="F:proteasome binding"/>
    <property type="evidence" value="ECO:0007669"/>
    <property type="project" value="InterPro"/>
</dbReference>
<feature type="region of interest" description="Disordered" evidence="9">
    <location>
        <begin position="169"/>
        <end position="195"/>
    </location>
</feature>
<evidence type="ECO:0000259" key="10">
    <source>
        <dbReference type="Pfam" id="PF11919"/>
    </source>
</evidence>
<gene>
    <name evidence="14" type="ORF">PTRG_02643</name>
</gene>
<feature type="region of interest" description="Disordered" evidence="9">
    <location>
        <begin position="386"/>
        <end position="479"/>
    </location>
</feature>
<feature type="region of interest" description="Disordered" evidence="9">
    <location>
        <begin position="331"/>
        <end position="374"/>
    </location>
</feature>
<dbReference type="Pfam" id="PF11919">
    <property type="entry name" value="PSME4_C"/>
    <property type="match status" value="1"/>
</dbReference>
<dbReference type="GO" id="GO:0005829">
    <property type="term" value="C:cytosol"/>
    <property type="evidence" value="ECO:0007669"/>
    <property type="project" value="TreeGrafter"/>
</dbReference>
<dbReference type="KEGG" id="ptrr:6340865"/>
<feature type="compositionally biased region" description="Basic and acidic residues" evidence="9">
    <location>
        <begin position="345"/>
        <end position="368"/>
    </location>
</feature>
<evidence type="ECO:0000256" key="8">
    <source>
        <dbReference type="ARBA" id="ARBA00023242"/>
    </source>
</evidence>
<evidence type="ECO:0000259" key="12">
    <source>
        <dbReference type="Pfam" id="PF16547"/>
    </source>
</evidence>
<feature type="compositionally biased region" description="Pro residues" evidence="9">
    <location>
        <begin position="457"/>
        <end position="467"/>
    </location>
</feature>
<dbReference type="GO" id="GO:0005634">
    <property type="term" value="C:nucleus"/>
    <property type="evidence" value="ECO:0007669"/>
    <property type="project" value="UniProtKB-SubCell"/>
</dbReference>
<keyword evidence="5" id="KW-0677">Repeat</keyword>
<comment type="subcellular location">
    <subcellularLocation>
        <location evidence="2">Cytoplasm</location>
    </subcellularLocation>
    <subcellularLocation>
        <location evidence="1">Nucleus</location>
    </subcellularLocation>
</comment>
<dbReference type="Gene3D" id="1.10.287.2210">
    <property type="match status" value="1"/>
</dbReference>
<dbReference type="Pfam" id="PF23096">
    <property type="entry name" value="HEAT_PSME4"/>
    <property type="match status" value="1"/>
</dbReference>
<dbReference type="SUPFAM" id="SSF48371">
    <property type="entry name" value="ARM repeat"/>
    <property type="match status" value="2"/>
</dbReference>
<dbReference type="InterPro" id="IPR035309">
    <property type="entry name" value="PSME4"/>
</dbReference>
<dbReference type="GO" id="GO:0006281">
    <property type="term" value="P:DNA repair"/>
    <property type="evidence" value="ECO:0007669"/>
    <property type="project" value="UniProtKB-KW"/>
</dbReference>
<dbReference type="InParanoid" id="B2VZ03"/>
<evidence type="ECO:0000256" key="9">
    <source>
        <dbReference type="SAM" id="MobiDB-lite"/>
    </source>
</evidence>
<evidence type="ECO:0000256" key="5">
    <source>
        <dbReference type="ARBA" id="ARBA00022737"/>
    </source>
</evidence>
<feature type="region of interest" description="Disordered" evidence="9">
    <location>
        <begin position="1616"/>
        <end position="1646"/>
    </location>
</feature>
<dbReference type="PANTHER" id="PTHR32170">
    <property type="entry name" value="PROTEASOME ACTIVATOR COMPLEX SUBUNIT 4"/>
    <property type="match status" value="1"/>
</dbReference>
<feature type="compositionally biased region" description="Low complexity" evidence="9">
    <location>
        <begin position="178"/>
        <end position="187"/>
    </location>
</feature>
<dbReference type="HOGENOM" id="CLU_000772_0_0_1"/>
<feature type="domain" description="Proteasome activator complex subunit 4-like HEAT repeat-like" evidence="13">
    <location>
        <begin position="2062"/>
        <end position="2267"/>
    </location>
</feature>
<feature type="domain" description="Proteasome activator Blm10 middle HEAT repeats region" evidence="11">
    <location>
        <begin position="1062"/>
        <end position="1606"/>
    </location>
</feature>
<evidence type="ECO:0000256" key="4">
    <source>
        <dbReference type="ARBA" id="ARBA00022490"/>
    </source>
</evidence>
<dbReference type="Pfam" id="PF16547">
    <property type="entry name" value="BLM10_N"/>
    <property type="match status" value="1"/>
</dbReference>
<name>B2VZ03_PYRTR</name>
<dbReference type="InterPro" id="IPR021843">
    <property type="entry name" value="PSME4_C"/>
</dbReference>
<keyword evidence="4" id="KW-0963">Cytoplasm</keyword>
<evidence type="ECO:0000256" key="1">
    <source>
        <dbReference type="ARBA" id="ARBA00004123"/>
    </source>
</evidence>
<dbReference type="OrthoDB" id="17907at2759"/>
<evidence type="ECO:0000256" key="6">
    <source>
        <dbReference type="ARBA" id="ARBA00022763"/>
    </source>
</evidence>
<evidence type="ECO:0000259" key="11">
    <source>
        <dbReference type="Pfam" id="PF16507"/>
    </source>
</evidence>
<protein>
    <submittedName>
        <fullName evidence="14">Uncharacterized protein</fullName>
    </submittedName>
</protein>
<sequence>MAEEAPRNVTELAGQLVEGFAALSGEYQALFAQHRQLESKLSWAKQQYLDLLKHFTPDTLPQDHLTFLQDLERVGDDQARMPLNLVEQLAHSDDVERKSRALVIQKAEEAAAQLRAPENSASVKIWSGPSADELAPLPEIHTNRATSPLEKDFTVAGTPSKLACPFAAGGGRGSPLATPRSSTSRLSLRGRRSKRPSFADPIRAEICTSDPASVTASVAVSGSAAVCPIRFLDQHNPEEVAKYFEKHKHELPRSHEVCITRFQSNQESIEQLDRKYGNLVNMIQGLGQKHQAWLPEDPDDAIEEEPEAELDLSVNLKADDKVQNWASAVSASLHDGTPPPEEGSEEHAHAEDETRTAHFDRPLKEVRVGESPSRPWGISIPAKYTNADSSSSVGSVPTASPQLPLNTDRPIGETPQRVGKCPIDHGAMGQMPEQHHDPPSAPTPQSQHGFATTAMPPSEPPPQPPLPEKPKETGGHTMIPQMVFNGPVFLGYPPDQLAIILQNSNLGSAMRRPSFLLLFNDYPHFFFRSVIQHLDHLFLFKELQDTRTEIVEVWREGSQIDSSRVSFEGVQNAWRQGEGWVDCHKGGCTRPTVSRSLPAVPRLGLHLHRLLAKASPSLDVIEEASATHMNDDLHSPCCPLHLTKLSTKLLPDIRSQPKAATLLGALIERTRGTHAPRPPPPTGIMAVSERISQLMGALDTGSGPDTSRATSPGGDWRQANGGINGSDDRRRPRTFPYFEYLPYQTEDQSDREESLNTCLKHLYIAVSAGDFAPGAVHWTREIRGWLSLKFDLPRSTRVKLVNLYYELALAPGLDYLVAERFASMFMVLTKRKHYLRPGKDLILDWRPLYRELKMFVLPSESGGSHPPNVKRNIRTLTKMCTFAQLYFDPKEIPAIFEELLPFFSTSFSENAFVVVGLLNLLLPTHPAPEDMSQLLPQEYLPTFFHLWSLVNRSRLFDAHYIDTLSRLARDNLPAPHVPFSQYGVFTGEQSSQIFTAILRLLEIPVGQATSPYSSSVDLGAGLAVMLDRDPRKHPSTHHIARIIAMSLSPACAEHPDSILTKLEGLIQAVETFFHPSNSGSWTRPLAQFVYYLADIFVLRWNREHSGEVDVPEDRQLNDAVKRRFVLCLREVTFMGIFSKSDKAVQYALSTLQSLAHLEPSLILPGALQRIYPAMQGLVEVHRTISSIRALHMLSKVMAKTKGFRCHVTSVLGLALPGIDANDLEKTVHTLQYIQGVCYLIPFQDLTKAKKASIEATSRDGATTPMEDAGGNTGLAVEWITAQVERLESANGNIEIDYSKELSDEDEAMILRSSTTGLNEFLITFLGRVFTLLENLPDASRVRSGSPEEYVVNQLPAAFTPLLAALSPELYDVALDKIANFITNHVVHQARDAIAFICNSLVKINPEKALKRLLPHLFAGIRTEIEEIGAGSTRTTGAEVLPRDRALVWNLCILSMCVVHVGDAVLEWKDELFEIAEYMQQRCRGTPTVHVSNFIHHLLLNLTCTYTIDYSIYEDDELEEGLSTESWGRQVDVKKLTIKWHTPNSEEIDFAVKLFETHANNSMKALKALTQPDSPIKREGTGKDWSDEVSRNLVLLRLIISGISVLFDVRHDQVIDGNESDSDSNSDAMDTEGIDDDAGLGEAEDEEVKPTFQYEAGYPLRRGDATYNLIHDLRRKVGEMLHNVHQFLIAKQPDDVPCFNSLYNAYRSWFIDVGIERSAHVLDRISRLLENDERPFRFSGLRKQYPRPLLVRRANVYHLQRLRHNANPRPKTDLDMVLLLDLAESSISLYTEIRRTAQTANESAVKCVLGARPLVVPSLLDAFVKAVAESDYPRIKGAMFALLFGSLAKTISRDWRFTPKLIKAFIEVTGADKPSVQKLATNATFQVMDMGKAMERMVILPKEVVEAIAYAIDSSEGDSVHAKVNKRRDYIKKKRARIEGKKAELSKELVEIANTEHWKKVSRTAAIIVNLGMRYDTIASDEMIDLVAKGSIDQHPSLRGLYAGALIGLYSVIQTRAITGHNYEKYLLSEEDLPDKITVETKPEDPNWTAEYLAAFAQPEAKYYVDFDYPGWLVWNKTMTAFKPNAPQLSYDEVENGVRQKIAKHLTRSWFSNYFAFMKQEPRDNSADRFRMSSAMVLTHSFDLVFAGLTETTFEDIKDLTQSVYADGSDKHQHRATSEIMAALLSCAPDLKADQREAVWEYVFPIVRGIFQDGLTPENSGYWTTFLHVVLQSKDPRRGWPLVDWLSSFRLDMDSNAAFKESSKVHLLTQCICDAGWHFRLEKPILEDFMKHLDHPYKGVREAMGQTIASIFRTRYHESYKDVNTLIKAQKDASSIGVRPYQPTEEFSKTITEVFDRLEVWRHERPAGQQTPSSYTSGGKTVLLWLDSTLSSYECTSLVKFFPDVFMEQLLHMMDIKEDPELQSLAYHVFRHLPNIPHREGEDSEFIAALIRIGRNATSWHQRLRILINIQVIYFRRLFLMSEKQQQSMFDCVSAMLSDVQLEVRMGAATTLSGMIRCSPVALRDRQVSTLKERFTKQLTKNPLPKKRTPGTPTTEQGKLVLTRHAAVLGLGALVQAFPYQSPPPTWLPDVLATLARKAAADPGMVGKSVKTVLADFKKTRQDTWHVDVKAFELEQLEDLEGVLWKSYFA</sequence>
<reference evidence="15" key="1">
    <citation type="journal article" date="2013" name="G3 (Bethesda)">
        <title>Comparative genomics of a plant-pathogenic fungus, Pyrenophora tritici-repentis, reveals transduplication and the impact of repeat elements on pathogenicity and population divergence.</title>
        <authorList>
            <person name="Manning V.A."/>
            <person name="Pandelova I."/>
            <person name="Dhillon B."/>
            <person name="Wilhelm L.J."/>
            <person name="Goodwin S.B."/>
            <person name="Berlin A.M."/>
            <person name="Figueroa M."/>
            <person name="Freitag M."/>
            <person name="Hane J.K."/>
            <person name="Henrissat B."/>
            <person name="Holman W.H."/>
            <person name="Kodira C.D."/>
            <person name="Martin J."/>
            <person name="Oliver R.P."/>
            <person name="Robbertse B."/>
            <person name="Schackwitz W."/>
            <person name="Schwartz D.C."/>
            <person name="Spatafora J.W."/>
            <person name="Turgeon B.G."/>
            <person name="Yandava C."/>
            <person name="Young S."/>
            <person name="Zhou S."/>
            <person name="Zeng Q."/>
            <person name="Grigoriev I.V."/>
            <person name="Ma L.-J."/>
            <person name="Ciuffetti L.M."/>
        </authorList>
    </citation>
    <scope>NUCLEOTIDE SEQUENCE [LARGE SCALE GENOMIC DNA]</scope>
    <source>
        <strain evidence="15">Pt-1C-BFP</strain>
    </source>
</reference>
<dbReference type="PANTHER" id="PTHR32170:SF3">
    <property type="entry name" value="PROTEASOME ACTIVATOR COMPLEX SUBUNIT 4"/>
    <property type="match status" value="1"/>
</dbReference>
<dbReference type="Pfam" id="PF16507">
    <property type="entry name" value="HEAT_PSME4_mid"/>
    <property type="match status" value="1"/>
</dbReference>
<comment type="similarity">
    <text evidence="3">Belongs to the BLM10 family.</text>
</comment>
<proteinExistence type="inferred from homology"/>
<evidence type="ECO:0000313" key="15">
    <source>
        <dbReference type="Proteomes" id="UP000001471"/>
    </source>
</evidence>
<evidence type="ECO:0000256" key="7">
    <source>
        <dbReference type="ARBA" id="ARBA00023204"/>
    </source>
</evidence>
<dbReference type="STRING" id="426418.B2VZ03"/>
<dbReference type="GO" id="GO:0010499">
    <property type="term" value="P:proteasomal ubiquitin-independent protein catabolic process"/>
    <property type="evidence" value="ECO:0007669"/>
    <property type="project" value="TreeGrafter"/>
</dbReference>
<evidence type="ECO:0000256" key="3">
    <source>
        <dbReference type="ARBA" id="ARBA00005739"/>
    </source>
</evidence>
<keyword evidence="6" id="KW-0227">DNA damage</keyword>
<dbReference type="OMA" id="ECTQLVP"/>
<keyword evidence="7" id="KW-0234">DNA repair</keyword>
<keyword evidence="8" id="KW-0539">Nucleus</keyword>
<dbReference type="EMBL" id="DS231616">
    <property type="protein sequence ID" value="EDU45166.1"/>
    <property type="molecule type" value="Genomic_DNA"/>
</dbReference>
<accession>B2VZ03</accession>
<organism evidence="14 15">
    <name type="scientific">Pyrenophora tritici-repentis (strain Pt-1C-BFP)</name>
    <name type="common">Wheat tan spot fungus</name>
    <name type="synonym">Drechslera tritici-repentis</name>
    <dbReference type="NCBI Taxonomy" id="426418"/>
    <lineage>
        <taxon>Eukaryota</taxon>
        <taxon>Fungi</taxon>
        <taxon>Dikarya</taxon>
        <taxon>Ascomycota</taxon>
        <taxon>Pezizomycotina</taxon>
        <taxon>Dothideomycetes</taxon>
        <taxon>Pleosporomycetidae</taxon>
        <taxon>Pleosporales</taxon>
        <taxon>Pleosporineae</taxon>
        <taxon>Pleosporaceae</taxon>
        <taxon>Pyrenophora</taxon>
    </lineage>
</organism>
<dbReference type="Proteomes" id="UP000001471">
    <property type="component" value="Unassembled WGS sequence"/>
</dbReference>
<dbReference type="InterPro" id="IPR016024">
    <property type="entry name" value="ARM-type_fold"/>
</dbReference>
<feature type="region of interest" description="Disordered" evidence="9">
    <location>
        <begin position="698"/>
        <end position="728"/>
    </location>
</feature>
<feature type="domain" description="Proteasome activator complex subunit 4 C-terminal" evidence="10">
    <location>
        <begin position="2561"/>
        <end position="2649"/>
    </location>
</feature>
<dbReference type="InterPro" id="IPR032430">
    <property type="entry name" value="Blm10_mid"/>
</dbReference>
<evidence type="ECO:0000313" key="14">
    <source>
        <dbReference type="EMBL" id="EDU45166.1"/>
    </source>
</evidence>
<dbReference type="GO" id="GO:0016504">
    <property type="term" value="F:peptidase activator activity"/>
    <property type="evidence" value="ECO:0007669"/>
    <property type="project" value="InterPro"/>
</dbReference>
<dbReference type="eggNOG" id="KOG1851">
    <property type="taxonomic scope" value="Eukaryota"/>
</dbReference>
<dbReference type="InterPro" id="IPR055455">
    <property type="entry name" value="HEAT_PSME4"/>
</dbReference>
<evidence type="ECO:0000259" key="13">
    <source>
        <dbReference type="Pfam" id="PF23096"/>
    </source>
</evidence>
<dbReference type="GeneID" id="6340865"/>
<feature type="compositionally biased region" description="Acidic residues" evidence="9">
    <location>
        <begin position="1617"/>
        <end position="1646"/>
    </location>
</feature>
<feature type="domain" description="Proteasome activator Blm10 N-terminal" evidence="12">
    <location>
        <begin position="705"/>
        <end position="774"/>
    </location>
</feature>